<dbReference type="InterPro" id="IPR025489">
    <property type="entry name" value="DUF4381"/>
</dbReference>
<organism evidence="2 3">
    <name type="scientific">Allochromatium humboldtianum</name>
    <dbReference type="NCBI Taxonomy" id="504901"/>
    <lineage>
        <taxon>Bacteria</taxon>
        <taxon>Pseudomonadati</taxon>
        <taxon>Pseudomonadota</taxon>
        <taxon>Gammaproteobacteria</taxon>
        <taxon>Chromatiales</taxon>
        <taxon>Chromatiaceae</taxon>
        <taxon>Allochromatium</taxon>
    </lineage>
</organism>
<dbReference type="Pfam" id="PF14316">
    <property type="entry name" value="DUF4381"/>
    <property type="match status" value="1"/>
</dbReference>
<feature type="transmembrane region" description="Helical" evidence="1">
    <location>
        <begin position="26"/>
        <end position="46"/>
    </location>
</feature>
<reference evidence="2 3" key="1">
    <citation type="submission" date="2020-06" db="EMBL/GenBank/DDBJ databases">
        <title>Whole-genome sequence of Allochromatium humboldtianum DSM 21881, type strain.</title>
        <authorList>
            <person name="Kyndt J.A."/>
            <person name="Meyer T.E."/>
        </authorList>
    </citation>
    <scope>NUCLEOTIDE SEQUENCE [LARGE SCALE GENOMIC DNA]</scope>
    <source>
        <strain evidence="2 3">DSM 21881</strain>
    </source>
</reference>
<sequence>MTTDPLAELRDWHLPDPVSWWPPAPGWWIVAAGVLIALALVVHLWLRRRGRISFRRAARRELERLGRKLATDGDRRRYLAELSRLLRRLALARYPRDQVAGLTGDDWLTFLDATGGAGDFSDGVGRVLIESAYRPADQIDFDPERIATLVVQWIEFNATLRGER</sequence>
<comment type="caution">
    <text evidence="2">The sequence shown here is derived from an EMBL/GenBank/DDBJ whole genome shotgun (WGS) entry which is preliminary data.</text>
</comment>
<evidence type="ECO:0000256" key="1">
    <source>
        <dbReference type="SAM" id="Phobius"/>
    </source>
</evidence>
<dbReference type="RefSeq" id="WP_176975855.1">
    <property type="nucleotide sequence ID" value="NZ_JABZEO010000004.1"/>
</dbReference>
<dbReference type="Proteomes" id="UP000592294">
    <property type="component" value="Unassembled WGS sequence"/>
</dbReference>
<dbReference type="AlphaFoldDB" id="A0A850R9R1"/>
<keyword evidence="3" id="KW-1185">Reference proteome</keyword>
<keyword evidence="1" id="KW-1133">Transmembrane helix</keyword>
<accession>A0A850R9R1</accession>
<evidence type="ECO:0000313" key="3">
    <source>
        <dbReference type="Proteomes" id="UP000592294"/>
    </source>
</evidence>
<protein>
    <submittedName>
        <fullName evidence="2">DUF4381 domain-containing protein</fullName>
    </submittedName>
</protein>
<proteinExistence type="predicted"/>
<keyword evidence="1" id="KW-0472">Membrane</keyword>
<keyword evidence="1" id="KW-0812">Transmembrane</keyword>
<evidence type="ECO:0000313" key="2">
    <source>
        <dbReference type="EMBL" id="NVZ09086.1"/>
    </source>
</evidence>
<gene>
    <name evidence="2" type="ORF">HW932_07400</name>
</gene>
<name>A0A850R9R1_9GAMM</name>
<dbReference type="EMBL" id="JABZEO010000004">
    <property type="protein sequence ID" value="NVZ09086.1"/>
    <property type="molecule type" value="Genomic_DNA"/>
</dbReference>